<dbReference type="AlphaFoldDB" id="A0A0S7XUE5"/>
<evidence type="ECO:0000313" key="2">
    <source>
        <dbReference type="Proteomes" id="UP000051861"/>
    </source>
</evidence>
<dbReference type="EMBL" id="LIZX01000090">
    <property type="protein sequence ID" value="KPJ66125.1"/>
    <property type="molecule type" value="Genomic_DNA"/>
</dbReference>
<comment type="caution">
    <text evidence="1">The sequence shown here is derived from an EMBL/GenBank/DDBJ whole genome shotgun (WGS) entry which is preliminary data.</text>
</comment>
<dbReference type="PANTHER" id="PTHR38471">
    <property type="entry name" value="FOUR HELIX BUNDLE PROTEIN"/>
    <property type="match status" value="1"/>
</dbReference>
<dbReference type="CDD" id="cd16377">
    <property type="entry name" value="23S_rRNA_IVP_like"/>
    <property type="match status" value="1"/>
</dbReference>
<dbReference type="Proteomes" id="UP000051861">
    <property type="component" value="Unassembled WGS sequence"/>
</dbReference>
<gene>
    <name evidence="1" type="ORF">AMJ44_08920</name>
</gene>
<evidence type="ECO:0008006" key="3">
    <source>
        <dbReference type="Google" id="ProtNLM"/>
    </source>
</evidence>
<accession>A0A0S7XUE5</accession>
<name>A0A0S7XUE5_UNCSA</name>
<dbReference type="InterPro" id="IPR036583">
    <property type="entry name" value="23S_rRNA_IVS_sf"/>
</dbReference>
<organism evidence="1 2">
    <name type="scientific">candidate division WOR-1 bacterium DG_54_3</name>
    <dbReference type="NCBI Taxonomy" id="1703775"/>
    <lineage>
        <taxon>Bacteria</taxon>
        <taxon>Bacillati</taxon>
        <taxon>Saganbacteria</taxon>
    </lineage>
</organism>
<dbReference type="Gene3D" id="1.20.1440.60">
    <property type="entry name" value="23S rRNA-intervening sequence"/>
    <property type="match status" value="1"/>
</dbReference>
<dbReference type="InterPro" id="IPR012657">
    <property type="entry name" value="23S_rRNA-intervening_sequence"/>
</dbReference>
<dbReference type="NCBIfam" id="TIGR02436">
    <property type="entry name" value="four helix bundle protein"/>
    <property type="match status" value="1"/>
</dbReference>
<reference evidence="1 2" key="1">
    <citation type="journal article" date="2015" name="Microbiome">
        <title>Genomic resolution of linkages in carbon, nitrogen, and sulfur cycling among widespread estuary sediment bacteria.</title>
        <authorList>
            <person name="Baker B.J."/>
            <person name="Lazar C.S."/>
            <person name="Teske A.P."/>
            <person name="Dick G.J."/>
        </authorList>
    </citation>
    <scope>NUCLEOTIDE SEQUENCE [LARGE SCALE GENOMIC DNA]</scope>
    <source>
        <strain evidence="1">DG_54_3</strain>
    </source>
</reference>
<dbReference type="PANTHER" id="PTHR38471:SF2">
    <property type="entry name" value="FOUR HELIX BUNDLE PROTEIN"/>
    <property type="match status" value="1"/>
</dbReference>
<proteinExistence type="predicted"/>
<sequence length="135" mass="15646">MIFMFENLNVYKKAIDFVDNLYSLCDNLKQSSLSKIADQLRRASLSIPLNIAEGCGRFHNKERKQFYKVSRGSLHECVPLLEMLLRRKQLSKEEFINLYNNADQIGMMLNGLIRSVDNYVNRKADSRKAENPISV</sequence>
<dbReference type="Pfam" id="PF05635">
    <property type="entry name" value="23S_rRNA_IVP"/>
    <property type="match status" value="1"/>
</dbReference>
<evidence type="ECO:0000313" key="1">
    <source>
        <dbReference type="EMBL" id="KPJ66125.1"/>
    </source>
</evidence>
<protein>
    <recommendedName>
        <fullName evidence="3">Four helix bundle protein</fullName>
    </recommendedName>
</protein>
<dbReference type="SUPFAM" id="SSF158446">
    <property type="entry name" value="IVS-encoded protein-like"/>
    <property type="match status" value="1"/>
</dbReference>